<gene>
    <name evidence="3" type="ORF">SAMN06295933_3170</name>
</gene>
<dbReference type="GO" id="GO:0000160">
    <property type="term" value="P:phosphorelay signal transduction system"/>
    <property type="evidence" value="ECO:0007669"/>
    <property type="project" value="InterPro"/>
</dbReference>
<evidence type="ECO:0000259" key="2">
    <source>
        <dbReference type="PROSITE" id="PS50894"/>
    </source>
</evidence>
<evidence type="ECO:0000256" key="1">
    <source>
        <dbReference type="PROSITE-ProRule" id="PRU00110"/>
    </source>
</evidence>
<dbReference type="InterPro" id="IPR008207">
    <property type="entry name" value="Sig_transdc_His_kin_Hpt_dom"/>
</dbReference>
<sequence length="115" mass="12968">MDLSDYPDKFNLELALTRFAGDRELLNAAIAIYREEAAKHLITIKKAICEKNWEKASIYAHTLKGESGAVGAIKAHIESDFLEKALRNKELTNIDDMYELVAQEVSIALKVLPYE</sequence>
<reference evidence="4" key="1">
    <citation type="submission" date="2017-04" db="EMBL/GenBank/DDBJ databases">
        <authorList>
            <person name="Varghese N."/>
            <person name="Submissions S."/>
        </authorList>
    </citation>
    <scope>NUCLEOTIDE SEQUENCE [LARGE SCALE GENOMIC DNA]</scope>
    <source>
        <strain evidence="4">K3S</strain>
    </source>
</reference>
<dbReference type="OrthoDB" id="5459847at2"/>
<dbReference type="InterPro" id="IPR036641">
    <property type="entry name" value="HPT_dom_sf"/>
</dbReference>
<dbReference type="Proteomes" id="UP000192906">
    <property type="component" value="Unassembled WGS sequence"/>
</dbReference>
<protein>
    <submittedName>
        <fullName evidence="3">HPt (Histidine-containing phosphotransfer) domain-containing protein</fullName>
    </submittedName>
</protein>
<organism evidence="3 4">
    <name type="scientific">Desulfovibrio gilichinskyi</name>
    <dbReference type="NCBI Taxonomy" id="1519643"/>
    <lineage>
        <taxon>Bacteria</taxon>
        <taxon>Pseudomonadati</taxon>
        <taxon>Thermodesulfobacteriota</taxon>
        <taxon>Desulfovibrionia</taxon>
        <taxon>Desulfovibrionales</taxon>
        <taxon>Desulfovibrionaceae</taxon>
        <taxon>Desulfovibrio</taxon>
    </lineage>
</organism>
<feature type="modified residue" description="Phosphohistidine" evidence="1">
    <location>
        <position position="61"/>
    </location>
</feature>
<dbReference type="STRING" id="1519643.SAMN06295933_3170"/>
<dbReference type="Gene3D" id="1.20.120.160">
    <property type="entry name" value="HPT domain"/>
    <property type="match status" value="1"/>
</dbReference>
<dbReference type="GO" id="GO:0004672">
    <property type="term" value="F:protein kinase activity"/>
    <property type="evidence" value="ECO:0007669"/>
    <property type="project" value="UniProtKB-ARBA"/>
</dbReference>
<dbReference type="RefSeq" id="WP_085103944.1">
    <property type="nucleotide sequence ID" value="NZ_FWZU01000005.1"/>
</dbReference>
<dbReference type="PROSITE" id="PS50894">
    <property type="entry name" value="HPT"/>
    <property type="match status" value="1"/>
</dbReference>
<keyword evidence="1" id="KW-0597">Phosphoprotein</keyword>
<name>A0A1X7EMB9_9BACT</name>
<keyword evidence="4" id="KW-1185">Reference proteome</keyword>
<dbReference type="EMBL" id="FWZU01000005">
    <property type="protein sequence ID" value="SMF36297.1"/>
    <property type="molecule type" value="Genomic_DNA"/>
</dbReference>
<feature type="domain" description="HPt" evidence="2">
    <location>
        <begin position="22"/>
        <end position="115"/>
    </location>
</feature>
<dbReference type="AlphaFoldDB" id="A0A1X7EMB9"/>
<evidence type="ECO:0000313" key="3">
    <source>
        <dbReference type="EMBL" id="SMF36297.1"/>
    </source>
</evidence>
<proteinExistence type="predicted"/>
<dbReference type="Pfam" id="PF01627">
    <property type="entry name" value="Hpt"/>
    <property type="match status" value="1"/>
</dbReference>
<dbReference type="SUPFAM" id="SSF47226">
    <property type="entry name" value="Histidine-containing phosphotransfer domain, HPT domain"/>
    <property type="match status" value="1"/>
</dbReference>
<evidence type="ECO:0000313" key="4">
    <source>
        <dbReference type="Proteomes" id="UP000192906"/>
    </source>
</evidence>
<accession>A0A1X7EMB9</accession>